<keyword evidence="3" id="KW-1185">Reference proteome</keyword>
<keyword evidence="1" id="KW-1133">Transmembrane helix</keyword>
<dbReference type="AlphaFoldDB" id="A0A1J1IAU8"/>
<feature type="transmembrane region" description="Helical" evidence="1">
    <location>
        <begin position="31"/>
        <end position="50"/>
    </location>
</feature>
<organism evidence="2 3">
    <name type="scientific">Clunio marinus</name>
    <dbReference type="NCBI Taxonomy" id="568069"/>
    <lineage>
        <taxon>Eukaryota</taxon>
        <taxon>Metazoa</taxon>
        <taxon>Ecdysozoa</taxon>
        <taxon>Arthropoda</taxon>
        <taxon>Hexapoda</taxon>
        <taxon>Insecta</taxon>
        <taxon>Pterygota</taxon>
        <taxon>Neoptera</taxon>
        <taxon>Endopterygota</taxon>
        <taxon>Diptera</taxon>
        <taxon>Nematocera</taxon>
        <taxon>Chironomoidea</taxon>
        <taxon>Chironomidae</taxon>
        <taxon>Clunio</taxon>
    </lineage>
</organism>
<proteinExistence type="predicted"/>
<keyword evidence="1" id="KW-0472">Membrane</keyword>
<gene>
    <name evidence="2" type="ORF">CLUMA_CG010759</name>
</gene>
<evidence type="ECO:0000313" key="3">
    <source>
        <dbReference type="Proteomes" id="UP000183832"/>
    </source>
</evidence>
<evidence type="ECO:0000256" key="1">
    <source>
        <dbReference type="SAM" id="Phobius"/>
    </source>
</evidence>
<evidence type="ECO:0000313" key="2">
    <source>
        <dbReference type="EMBL" id="CRK97368.1"/>
    </source>
</evidence>
<reference evidence="2 3" key="1">
    <citation type="submission" date="2015-04" db="EMBL/GenBank/DDBJ databases">
        <authorList>
            <person name="Syromyatnikov M.Y."/>
            <person name="Popov V.N."/>
        </authorList>
    </citation>
    <scope>NUCLEOTIDE SEQUENCE [LARGE SCALE GENOMIC DNA]</scope>
</reference>
<protein>
    <submittedName>
        <fullName evidence="2">CLUMA_CG010759, isoform A</fullName>
    </submittedName>
</protein>
<keyword evidence="1" id="KW-0812">Transmembrane</keyword>
<accession>A0A1J1IAU8</accession>
<sequence>MIVGQGFNHIENVMQIAQKNRKKRKEKSQKSIGISPIPTFVVLMLCLVPQQGITVNRKKVVKDILECSGEKKRVLRRPNVK</sequence>
<dbReference type="Proteomes" id="UP000183832">
    <property type="component" value="Unassembled WGS sequence"/>
</dbReference>
<dbReference type="EMBL" id="CVRI01000047">
    <property type="protein sequence ID" value="CRK97368.1"/>
    <property type="molecule type" value="Genomic_DNA"/>
</dbReference>
<name>A0A1J1IAU8_9DIPT</name>